<dbReference type="AlphaFoldDB" id="A0A1A9UR79"/>
<dbReference type="VEuPathDB" id="VectorBase:GAUT012777"/>
<organism evidence="1 2">
    <name type="scientific">Glossina austeni</name>
    <name type="common">Savannah tsetse fly</name>
    <dbReference type="NCBI Taxonomy" id="7395"/>
    <lineage>
        <taxon>Eukaryota</taxon>
        <taxon>Metazoa</taxon>
        <taxon>Ecdysozoa</taxon>
        <taxon>Arthropoda</taxon>
        <taxon>Hexapoda</taxon>
        <taxon>Insecta</taxon>
        <taxon>Pterygota</taxon>
        <taxon>Neoptera</taxon>
        <taxon>Endopterygota</taxon>
        <taxon>Diptera</taxon>
        <taxon>Brachycera</taxon>
        <taxon>Muscomorpha</taxon>
        <taxon>Hippoboscoidea</taxon>
        <taxon>Glossinidae</taxon>
        <taxon>Glossina</taxon>
    </lineage>
</organism>
<reference evidence="1" key="1">
    <citation type="submission" date="2020-05" db="UniProtKB">
        <authorList>
            <consortium name="EnsemblMetazoa"/>
        </authorList>
    </citation>
    <scope>IDENTIFICATION</scope>
    <source>
        <strain evidence="1">TTRI</strain>
    </source>
</reference>
<evidence type="ECO:0000313" key="1">
    <source>
        <dbReference type="EnsemblMetazoa" id="GAUT012777-PA"/>
    </source>
</evidence>
<dbReference type="EnsemblMetazoa" id="GAUT012777-RA">
    <property type="protein sequence ID" value="GAUT012777-PA"/>
    <property type="gene ID" value="GAUT012777"/>
</dbReference>
<dbReference type="Proteomes" id="UP000078200">
    <property type="component" value="Unassembled WGS sequence"/>
</dbReference>
<keyword evidence="2" id="KW-1185">Reference proteome</keyword>
<name>A0A1A9UR79_GLOAU</name>
<accession>A0A1A9UR79</accession>
<evidence type="ECO:0000313" key="2">
    <source>
        <dbReference type="Proteomes" id="UP000078200"/>
    </source>
</evidence>
<protein>
    <submittedName>
        <fullName evidence="1">Uncharacterized protein</fullName>
    </submittedName>
</protein>
<sequence length="104" mass="12499">MCCANESIKEYLYRRYKVSFFHDVWRYCKKRPFECRQLRNMESTDICNFYQNDLWGYTDGSEKRLRVDAKVNMGIESSNSSRISTCFTLSNFVDLLTFNSVRDR</sequence>
<proteinExistence type="predicted"/>